<name>A0A6N6MMI4_9HYPH</name>
<evidence type="ECO:0000256" key="3">
    <source>
        <dbReference type="ARBA" id="ARBA00022630"/>
    </source>
</evidence>
<dbReference type="PROSITE" id="PS00072">
    <property type="entry name" value="ACYL_COA_DH_1"/>
    <property type="match status" value="1"/>
</dbReference>
<evidence type="ECO:0000256" key="8">
    <source>
        <dbReference type="ARBA" id="ARBA00037927"/>
    </source>
</evidence>
<dbReference type="GO" id="GO:0050660">
    <property type="term" value="F:flavin adenine dinucleotide binding"/>
    <property type="evidence" value="ECO:0007669"/>
    <property type="project" value="InterPro"/>
</dbReference>
<keyword evidence="5" id="KW-0809">Transit peptide</keyword>
<comment type="pathway">
    <text evidence="8">Amino-acid metabolism; tryptophan metabolism.</text>
</comment>
<dbReference type="Gene3D" id="1.10.540.10">
    <property type="entry name" value="Acyl-CoA dehydrogenase/oxidase, N-terminal domain"/>
    <property type="match status" value="1"/>
</dbReference>
<dbReference type="AlphaFoldDB" id="A0A6N6MMI4"/>
<reference evidence="15 16" key="1">
    <citation type="submission" date="2019-09" db="EMBL/GenBank/DDBJ databases">
        <title>YIM 132548 draft genome.</title>
        <authorList>
            <person name="Jiang L."/>
        </authorList>
    </citation>
    <scope>NUCLEOTIDE SEQUENCE [LARGE SCALE GENOMIC DNA]</scope>
    <source>
        <strain evidence="15 16">YIM 132548</strain>
    </source>
</reference>
<feature type="domain" description="Acyl-CoA dehydrogenase/oxidase C-terminal" evidence="12">
    <location>
        <begin position="260"/>
        <end position="399"/>
    </location>
</feature>
<dbReference type="Pfam" id="PF02771">
    <property type="entry name" value="Acyl-CoA_dh_N"/>
    <property type="match status" value="1"/>
</dbReference>
<accession>A0A6N6MMI4</accession>
<dbReference type="InterPro" id="IPR046373">
    <property type="entry name" value="Acyl-CoA_Oxase/DH_mid-dom_sf"/>
</dbReference>
<evidence type="ECO:0000256" key="10">
    <source>
        <dbReference type="ARBA" id="ARBA00049493"/>
    </source>
</evidence>
<dbReference type="GO" id="GO:0033539">
    <property type="term" value="P:fatty acid beta-oxidation using acyl-CoA dehydrogenase"/>
    <property type="evidence" value="ECO:0007669"/>
    <property type="project" value="TreeGrafter"/>
</dbReference>
<comment type="similarity">
    <text evidence="2 11">Belongs to the acyl-CoA dehydrogenase family.</text>
</comment>
<evidence type="ECO:0000256" key="1">
    <source>
        <dbReference type="ARBA" id="ARBA00001974"/>
    </source>
</evidence>
<dbReference type="FunFam" id="1.20.140.10:FF:000006">
    <property type="entry name" value="Glutaryl-CoA dehydrogenase, mitochondrial"/>
    <property type="match status" value="1"/>
</dbReference>
<dbReference type="PANTHER" id="PTHR42807">
    <property type="entry name" value="GLUTARYL-COA DEHYDROGENASE, MITOCHONDRIAL"/>
    <property type="match status" value="1"/>
</dbReference>
<evidence type="ECO:0000256" key="5">
    <source>
        <dbReference type="ARBA" id="ARBA00022946"/>
    </source>
</evidence>
<keyword evidence="6 11" id="KW-0560">Oxidoreductase</keyword>
<dbReference type="InterPro" id="IPR006089">
    <property type="entry name" value="Acyl-CoA_DH_CS"/>
</dbReference>
<comment type="cofactor">
    <cofactor evidence="1 11">
        <name>FAD</name>
        <dbReference type="ChEBI" id="CHEBI:57692"/>
    </cofactor>
</comment>
<evidence type="ECO:0000256" key="11">
    <source>
        <dbReference type="RuleBase" id="RU362125"/>
    </source>
</evidence>
<evidence type="ECO:0000259" key="13">
    <source>
        <dbReference type="Pfam" id="PF02770"/>
    </source>
</evidence>
<dbReference type="InterPro" id="IPR013786">
    <property type="entry name" value="AcylCoA_DH/ox_N"/>
</dbReference>
<evidence type="ECO:0000259" key="12">
    <source>
        <dbReference type="Pfam" id="PF00441"/>
    </source>
</evidence>
<comment type="caution">
    <text evidence="15">The sequence shown here is derived from an EMBL/GenBank/DDBJ whole genome shotgun (WGS) entry which is preliminary data.</text>
</comment>
<dbReference type="InterPro" id="IPR037069">
    <property type="entry name" value="AcylCoA_DH/ox_N_sf"/>
</dbReference>
<dbReference type="InterPro" id="IPR006091">
    <property type="entry name" value="Acyl-CoA_Oxase/DH_mid-dom"/>
</dbReference>
<feature type="domain" description="Acyl-CoA oxidase/dehydrogenase middle" evidence="13">
    <location>
        <begin position="148"/>
        <end position="241"/>
    </location>
</feature>
<evidence type="ECO:0000256" key="4">
    <source>
        <dbReference type="ARBA" id="ARBA00022827"/>
    </source>
</evidence>
<comment type="catalytic activity">
    <reaction evidence="10">
        <text>glutaryl-CoA + oxidized [electron-transfer flavoprotein] + 2 H(+) = (2E)-butenoyl-CoA + reduced [electron-transfer flavoprotein] + CO2</text>
        <dbReference type="Rhea" id="RHEA:13389"/>
        <dbReference type="Rhea" id="RHEA-COMP:10685"/>
        <dbReference type="Rhea" id="RHEA-COMP:10686"/>
        <dbReference type="ChEBI" id="CHEBI:15378"/>
        <dbReference type="ChEBI" id="CHEBI:16526"/>
        <dbReference type="ChEBI" id="CHEBI:57332"/>
        <dbReference type="ChEBI" id="CHEBI:57378"/>
        <dbReference type="ChEBI" id="CHEBI:57692"/>
        <dbReference type="ChEBI" id="CHEBI:58307"/>
        <dbReference type="EC" id="1.3.8.6"/>
    </reaction>
</comment>
<protein>
    <recommendedName>
        <fullName evidence="9">glutaryl-CoA dehydrogenase (ETF)</fullName>
        <ecNumber evidence="9">1.3.8.6</ecNumber>
    </recommendedName>
</protein>
<dbReference type="GO" id="GO:0046949">
    <property type="term" value="P:fatty-acyl-CoA biosynthetic process"/>
    <property type="evidence" value="ECO:0007669"/>
    <property type="project" value="TreeGrafter"/>
</dbReference>
<keyword evidence="4 11" id="KW-0274">FAD</keyword>
<keyword evidence="3 11" id="KW-0285">Flavoprotein</keyword>
<dbReference type="InterPro" id="IPR009100">
    <property type="entry name" value="AcylCoA_DH/oxidase_NM_dom_sf"/>
</dbReference>
<dbReference type="RefSeq" id="WP_150965875.1">
    <property type="nucleotide sequence ID" value="NZ_VZZJ01000027.1"/>
</dbReference>
<dbReference type="InterPro" id="IPR009075">
    <property type="entry name" value="AcylCo_DH/oxidase_C"/>
</dbReference>
<dbReference type="SUPFAM" id="SSF47203">
    <property type="entry name" value="Acyl-CoA dehydrogenase C-terminal domain-like"/>
    <property type="match status" value="1"/>
</dbReference>
<evidence type="ECO:0000259" key="14">
    <source>
        <dbReference type="Pfam" id="PF02771"/>
    </source>
</evidence>
<dbReference type="Gene3D" id="1.20.140.10">
    <property type="entry name" value="Butyryl-CoA Dehydrogenase, subunit A, domain 3"/>
    <property type="match status" value="1"/>
</dbReference>
<proteinExistence type="inferred from homology"/>
<evidence type="ECO:0000256" key="6">
    <source>
        <dbReference type="ARBA" id="ARBA00023002"/>
    </source>
</evidence>
<evidence type="ECO:0000256" key="9">
    <source>
        <dbReference type="ARBA" id="ARBA00039033"/>
    </source>
</evidence>
<dbReference type="PROSITE" id="PS00073">
    <property type="entry name" value="ACYL_COA_DH_2"/>
    <property type="match status" value="1"/>
</dbReference>
<evidence type="ECO:0000256" key="2">
    <source>
        <dbReference type="ARBA" id="ARBA00009347"/>
    </source>
</evidence>
<dbReference type="Pfam" id="PF00441">
    <property type="entry name" value="Acyl-CoA_dh_1"/>
    <property type="match status" value="1"/>
</dbReference>
<organism evidence="15 16">
    <name type="scientific">Methylobacterium planeticum</name>
    <dbReference type="NCBI Taxonomy" id="2615211"/>
    <lineage>
        <taxon>Bacteria</taxon>
        <taxon>Pseudomonadati</taxon>
        <taxon>Pseudomonadota</taxon>
        <taxon>Alphaproteobacteria</taxon>
        <taxon>Hyphomicrobiales</taxon>
        <taxon>Methylobacteriaceae</taxon>
        <taxon>Methylobacterium</taxon>
    </lineage>
</organism>
<dbReference type="SUPFAM" id="SSF56645">
    <property type="entry name" value="Acyl-CoA dehydrogenase NM domain-like"/>
    <property type="match status" value="1"/>
</dbReference>
<dbReference type="Pfam" id="PF02770">
    <property type="entry name" value="Acyl-CoA_dh_M"/>
    <property type="match status" value="1"/>
</dbReference>
<evidence type="ECO:0000313" key="16">
    <source>
        <dbReference type="Proteomes" id="UP000441523"/>
    </source>
</evidence>
<dbReference type="InterPro" id="IPR036250">
    <property type="entry name" value="AcylCo_DH-like_C"/>
</dbReference>
<dbReference type="FunFam" id="1.10.540.10:FF:000003">
    <property type="entry name" value="glutaryl-CoA dehydrogenase, mitochondrial"/>
    <property type="match status" value="1"/>
</dbReference>
<dbReference type="GO" id="GO:0004361">
    <property type="term" value="F:glutaryl-CoA dehydrogenase activity"/>
    <property type="evidence" value="ECO:0007669"/>
    <property type="project" value="UniProtKB-EC"/>
</dbReference>
<keyword evidence="16" id="KW-1185">Reference proteome</keyword>
<dbReference type="EC" id="1.3.8.6" evidence="9"/>
<feature type="domain" description="Acyl-CoA dehydrogenase/oxidase N-terminal" evidence="14">
    <location>
        <begin position="32"/>
        <end position="143"/>
    </location>
</feature>
<dbReference type="PANTHER" id="PTHR42807:SF1">
    <property type="entry name" value="GLUTARYL-COA DEHYDROGENASE, MITOCHONDRIAL"/>
    <property type="match status" value="1"/>
</dbReference>
<comment type="pathway">
    <text evidence="7">Amino-acid metabolism; lysine degradation.</text>
</comment>
<evidence type="ECO:0000256" key="7">
    <source>
        <dbReference type="ARBA" id="ARBA00037899"/>
    </source>
</evidence>
<dbReference type="GO" id="GO:0000062">
    <property type="term" value="F:fatty-acyl-CoA binding"/>
    <property type="evidence" value="ECO:0007669"/>
    <property type="project" value="TreeGrafter"/>
</dbReference>
<sequence>MTNPETLEVVRPIPASAAFSWEDPFLLDDQLSEDERAIRDTARAFAQEQLLPGIVEAYATETTDRGLFERMGALGLLGVTLPEEYGCAQAGYVAYGLVAREVERVDSGYRSMMSVQSSLVMYPIHAYGSEEQRRRYLPKLASGAWVGCFGLTEPDAGSDPAGMTTRAVRIDGGYRLSGAKTWISNAPFADVFVVWAKSAAHDDAIRGFVLEKGMKGLSAPKIAGKLSLRASTTGEIVMADVEVPEGALLPHVSGLKGPFGCLNRARYGIAWGVMGAAEDCWHRARHYTLDRKQFGRPLAQTQLVQKKLADMQTEIALGLQAALRVGRLFDEGRMAPEMVSLIKRNNCGKALDIARVARDMHGGNGIMGEYHVMRHAQNLETVNTYEGTHDVHALILGRAQTGLQAFF</sequence>
<dbReference type="Gene3D" id="2.40.110.10">
    <property type="entry name" value="Butyryl-CoA Dehydrogenase, subunit A, domain 2"/>
    <property type="match status" value="1"/>
</dbReference>
<gene>
    <name evidence="15" type="ORF">F6X51_22255</name>
</gene>
<evidence type="ECO:0000313" key="15">
    <source>
        <dbReference type="EMBL" id="KAB1070460.1"/>
    </source>
</evidence>
<dbReference type="CDD" id="cd01151">
    <property type="entry name" value="GCD"/>
    <property type="match status" value="1"/>
</dbReference>
<dbReference type="InterPro" id="IPR052033">
    <property type="entry name" value="Glutaryl-CoA_DH_mitochondrial"/>
</dbReference>
<dbReference type="EMBL" id="VZZJ01000027">
    <property type="protein sequence ID" value="KAB1070460.1"/>
    <property type="molecule type" value="Genomic_DNA"/>
</dbReference>
<dbReference type="Proteomes" id="UP000441523">
    <property type="component" value="Unassembled WGS sequence"/>
</dbReference>